<dbReference type="InterPro" id="IPR036388">
    <property type="entry name" value="WH-like_DNA-bd_sf"/>
</dbReference>
<dbReference type="InterPro" id="IPR036390">
    <property type="entry name" value="WH_DNA-bd_sf"/>
</dbReference>
<evidence type="ECO:0000313" key="3">
    <source>
        <dbReference type="EMBL" id="EPC00449.1"/>
    </source>
</evidence>
<dbReference type="Gene3D" id="1.10.10.10">
    <property type="entry name" value="Winged helix-like DNA-binding domain superfamily/Winged helix DNA-binding domain"/>
    <property type="match status" value="1"/>
</dbReference>
<dbReference type="InterPro" id="IPR022391">
    <property type="entry name" value="ICE_relaxase_PFGI-1"/>
</dbReference>
<feature type="domain" description="HD/PDEase" evidence="2">
    <location>
        <begin position="81"/>
        <end position="241"/>
    </location>
</feature>
<dbReference type="SUPFAM" id="SSF46785">
    <property type="entry name" value="Winged helix' DNA-binding domain"/>
    <property type="match status" value="1"/>
</dbReference>
<dbReference type="InterPro" id="IPR003607">
    <property type="entry name" value="HD/PDEase_dom"/>
</dbReference>
<evidence type="ECO:0000256" key="1">
    <source>
        <dbReference type="SAM" id="MobiDB-lite"/>
    </source>
</evidence>
<dbReference type="STRING" id="1121939.L861_14340"/>
<accession>S2KYJ2</accession>
<comment type="caution">
    <text evidence="3">The sequence shown here is derived from an EMBL/GenBank/DDBJ whole genome shotgun (WGS) entry which is preliminary data.</text>
</comment>
<dbReference type="NCBIfam" id="TIGR03760">
    <property type="entry name" value="ICE_TraI_Pfluor"/>
    <property type="match status" value="1"/>
</dbReference>
<dbReference type="Gene3D" id="2.40.10.200">
    <property type="entry name" value="STY4665 C-terminal domain-like"/>
    <property type="match status" value="1"/>
</dbReference>
<proteinExistence type="predicted"/>
<organism evidence="3 4">
    <name type="scientific">Litchfieldella anticariensis (strain DSM 16096 / CECT 5854 / CIP 108499 / LMG 22089 / FP35)</name>
    <name type="common">Halomonas anticariensis</name>
    <dbReference type="NCBI Taxonomy" id="1121939"/>
    <lineage>
        <taxon>Bacteria</taxon>
        <taxon>Pseudomonadati</taxon>
        <taxon>Pseudomonadota</taxon>
        <taxon>Gammaproteobacteria</taxon>
        <taxon>Oceanospirillales</taxon>
        <taxon>Halomonadaceae</taxon>
        <taxon>Litchfieldella</taxon>
    </lineage>
</organism>
<dbReference type="OrthoDB" id="6190309at2"/>
<keyword evidence="4" id="KW-1185">Reference proteome</keyword>
<dbReference type="EMBL" id="ASTJ01000041">
    <property type="protein sequence ID" value="EPC00449.1"/>
    <property type="molecule type" value="Genomic_DNA"/>
</dbReference>
<dbReference type="Gene3D" id="1.10.3210.40">
    <property type="match status" value="1"/>
</dbReference>
<dbReference type="eggNOG" id="COG3481">
    <property type="taxonomic scope" value="Bacteria"/>
</dbReference>
<dbReference type="NCBIfam" id="NF041494">
    <property type="entry name" value="MobH"/>
    <property type="match status" value="1"/>
</dbReference>
<evidence type="ECO:0000259" key="2">
    <source>
        <dbReference type="SMART" id="SM00471"/>
    </source>
</evidence>
<sequence length="604" mass="67520">MRWRWFPRSKAAFKPDFDDYQGPLSSKELLETPRRQAMVKMLWDTTSLTRHVFDEYLLAPIERYAELVQLLPASESHHHSYAGGMLEHALEMACYGLRLRQHHLLPPGAKPEDQSSEGELWSAAVIYGALMHDVAKVLVDMDIHLVDGRYWRLWHGNIPAPYRVRYRQGRDYHLHRAVNPLLCQQVLGPKVLDWLMSQPKLFSLLMYSIAGHQERGGIIADLIHHADRASVAKAMGGNPMTALQAPVTSIQRKLVDGLRHVIKQRIRLNEKGAQGYLTQEALWIVTPLVPRELKAHLLALGIEGIPSSDTRLYDEMQAHGLIEANPGGKSVWKCDVVIGDWKASFSLLKLPPAVIWGSDERPAVFEGEVIVTGAAEGHDTPPEQATGGHGTETASPSIAPAKLLTEGLEGETVATACATSTGDSLEDELIDLITGKGTTDDIALSADTRSSPGPAITKATVEDAAPSDMPLDTKDAGMEFWTWLQQSLANHELIINDAKAHVHTVNGTFFLVSPRIFKRYCNARYGKDDYWKHVQDRFQKLKKHHRTDDGKNIFHIVVKGPSRGPSILKGYLIKEREELGMSRIPLDNPFLKLKVERGKEYGYR</sequence>
<dbReference type="InterPro" id="IPR011119">
    <property type="entry name" value="Unchr_helicase_relaxase_TraI"/>
</dbReference>
<dbReference type="InterPro" id="IPR011093">
    <property type="entry name" value="TraI_2_C"/>
</dbReference>
<dbReference type="RefSeq" id="WP_016418716.1">
    <property type="nucleotide sequence ID" value="NZ_AUAB01000046.1"/>
</dbReference>
<reference evidence="3 4" key="1">
    <citation type="journal article" date="2013" name="Genome Announc.">
        <title>Draft genome sequence of the moderately halophilic gammaproteobacterium Halomonas anticariensis FP35.</title>
        <authorList>
            <person name="Tahrioui A."/>
            <person name="Quesada E."/>
            <person name="Llamas I."/>
        </authorList>
    </citation>
    <scope>NUCLEOTIDE SEQUENCE [LARGE SCALE GENOMIC DNA]</scope>
    <source>
        <strain evidence="4">DSM 16096 / CECT 5854 / LMG 22089 / FP35</strain>
    </source>
</reference>
<gene>
    <name evidence="3" type="ORF">L861_14340</name>
</gene>
<dbReference type="PATRIC" id="fig|1121939.11.peg.4210"/>
<protein>
    <recommendedName>
        <fullName evidence="2">HD/PDEase domain-containing protein</fullName>
    </recommendedName>
</protein>
<dbReference type="SMART" id="SM00471">
    <property type="entry name" value="HDc"/>
    <property type="match status" value="1"/>
</dbReference>
<dbReference type="Pfam" id="PF07514">
    <property type="entry name" value="TraI_2"/>
    <property type="match status" value="1"/>
</dbReference>
<feature type="region of interest" description="Disordered" evidence="1">
    <location>
        <begin position="374"/>
        <end position="396"/>
    </location>
</feature>
<evidence type="ECO:0000313" key="4">
    <source>
        <dbReference type="Proteomes" id="UP000014463"/>
    </source>
</evidence>
<dbReference type="Pfam" id="PF07515">
    <property type="entry name" value="TraI_2_C"/>
    <property type="match status" value="1"/>
</dbReference>
<dbReference type="AlphaFoldDB" id="S2KYJ2"/>
<dbReference type="Proteomes" id="UP000014463">
    <property type="component" value="Unassembled WGS sequence"/>
</dbReference>
<name>S2KYJ2_LITA3</name>